<gene>
    <name evidence="2" type="ORF">GAGA_0925</name>
</gene>
<evidence type="ECO:0000313" key="3">
    <source>
        <dbReference type="Proteomes" id="UP000008372"/>
    </source>
</evidence>
<sequence length="121" mass="13620">MNSYFKFSIGLFIGLLTFVSPWAFALTEVVIEIKGHLFYPQHVVVPAGKKVRLIFINFDNSPEEIDSFSLNREKVIFAKSKGIVYIGPLTPGEYPFFGEFHPNSAVGKVIVQSKEEEPDAH</sequence>
<reference evidence="2 3" key="1">
    <citation type="journal article" date="2014" name="Environ. Microbiol.">
        <title>Comparative genomics of the marine bacterial genus Glaciecola reveals the high degree of genomic diversity and genomic characteristic for cold adaptation.</title>
        <authorList>
            <person name="Qin Q.L."/>
            <person name="Xie B.B."/>
            <person name="Yu Y."/>
            <person name="Shu Y.L."/>
            <person name="Rong J.C."/>
            <person name="Zhang Y.J."/>
            <person name="Zhao D.L."/>
            <person name="Chen X.L."/>
            <person name="Zhang X.Y."/>
            <person name="Chen B."/>
            <person name="Zhou B.C."/>
            <person name="Zhang Y.Z."/>
        </authorList>
    </citation>
    <scope>NUCLEOTIDE SEQUENCE [LARGE SCALE GENOMIC DNA]</scope>
    <source>
        <strain evidence="2 3">NO2</strain>
    </source>
</reference>
<dbReference type="InterPro" id="IPR028096">
    <property type="entry name" value="EfeO_Cupredoxin"/>
</dbReference>
<comment type="caution">
    <text evidence="2">The sequence shown here is derived from an EMBL/GenBank/DDBJ whole genome shotgun (WGS) entry which is preliminary data.</text>
</comment>
<evidence type="ECO:0000313" key="2">
    <source>
        <dbReference type="EMBL" id="GAC03788.1"/>
    </source>
</evidence>
<protein>
    <recommendedName>
        <fullName evidence="1">EfeO-type cupredoxin-like domain-containing protein</fullName>
    </recommendedName>
</protein>
<evidence type="ECO:0000259" key="1">
    <source>
        <dbReference type="Pfam" id="PF13473"/>
    </source>
</evidence>
<dbReference type="Gene3D" id="2.60.40.420">
    <property type="entry name" value="Cupredoxins - blue copper proteins"/>
    <property type="match status" value="1"/>
</dbReference>
<organism evidence="2 3">
    <name type="scientific">Paraglaciecola agarilytica NO2</name>
    <dbReference type="NCBI Taxonomy" id="1125747"/>
    <lineage>
        <taxon>Bacteria</taxon>
        <taxon>Pseudomonadati</taxon>
        <taxon>Pseudomonadota</taxon>
        <taxon>Gammaproteobacteria</taxon>
        <taxon>Alteromonadales</taxon>
        <taxon>Alteromonadaceae</taxon>
        <taxon>Paraglaciecola</taxon>
    </lineage>
</organism>
<dbReference type="RefSeq" id="WP_008302657.1">
    <property type="nucleotide sequence ID" value="NZ_BAEK01000017.1"/>
</dbReference>
<accession>A0ABQ0I3A5</accession>
<feature type="domain" description="EfeO-type cupredoxin-like" evidence="1">
    <location>
        <begin position="25"/>
        <end position="111"/>
    </location>
</feature>
<dbReference type="Proteomes" id="UP000008372">
    <property type="component" value="Unassembled WGS sequence"/>
</dbReference>
<proteinExistence type="predicted"/>
<keyword evidence="3" id="KW-1185">Reference proteome</keyword>
<dbReference type="EMBL" id="BAEK01000017">
    <property type="protein sequence ID" value="GAC03788.1"/>
    <property type="molecule type" value="Genomic_DNA"/>
</dbReference>
<dbReference type="Pfam" id="PF13473">
    <property type="entry name" value="Cupredoxin_1"/>
    <property type="match status" value="1"/>
</dbReference>
<dbReference type="SUPFAM" id="SSF49503">
    <property type="entry name" value="Cupredoxins"/>
    <property type="match status" value="1"/>
</dbReference>
<name>A0ABQ0I3A5_9ALTE</name>
<dbReference type="InterPro" id="IPR008972">
    <property type="entry name" value="Cupredoxin"/>
</dbReference>